<dbReference type="InterPro" id="IPR053140">
    <property type="entry name" value="GDSL_Rv0518-like"/>
</dbReference>
<evidence type="ECO:0000259" key="1">
    <source>
        <dbReference type="Pfam" id="PF13472"/>
    </source>
</evidence>
<reference evidence="2 3" key="1">
    <citation type="submission" date="2014-01" db="EMBL/GenBank/DDBJ databases">
        <authorList>
            <person name="Durkin A.S."/>
            <person name="McCorrison J."/>
            <person name="Torralba M."/>
            <person name="Gillis M."/>
            <person name="Haft D.H."/>
            <person name="Methe B."/>
            <person name="Sutton G."/>
            <person name="Nelson K.E."/>
        </authorList>
    </citation>
    <scope>NUCLEOTIDE SEQUENCE [LARGE SCALE GENOMIC DNA]</scope>
    <source>
        <strain evidence="2 3">205/92</strain>
    </source>
</reference>
<comment type="caution">
    <text evidence="2">The sequence shown here is derived from an EMBL/GenBank/DDBJ whole genome shotgun (WGS) entry which is preliminary data.</text>
</comment>
<dbReference type="InterPro" id="IPR036514">
    <property type="entry name" value="SGNH_hydro_sf"/>
</dbReference>
<dbReference type="Pfam" id="PF13472">
    <property type="entry name" value="Lipase_GDSL_2"/>
    <property type="match status" value="1"/>
</dbReference>
<dbReference type="Proteomes" id="UP000022311">
    <property type="component" value="Unassembled WGS sequence"/>
</dbReference>
<dbReference type="RefSeq" id="WP_036961326.1">
    <property type="nucleotide sequence ID" value="NZ_JALD01000039.1"/>
</dbReference>
<feature type="domain" description="SGNH hydrolase-type esterase" evidence="1">
    <location>
        <begin position="185"/>
        <end position="378"/>
    </location>
</feature>
<name>A0AAV3M7A2_9GAMM</name>
<dbReference type="PANTHER" id="PTHR43784:SF2">
    <property type="entry name" value="GDSL-LIKE LIPASE_ACYLHYDROLASE, PUTATIVE (AFU_ORTHOLOGUE AFUA_2G00820)-RELATED"/>
    <property type="match status" value="1"/>
</dbReference>
<dbReference type="CDD" id="cd01830">
    <property type="entry name" value="XynE_like"/>
    <property type="match status" value="1"/>
</dbReference>
<sequence length="393" mass="43830">MSPLNASAHHSWVCTWLSTSQPTTDEAFPFSLEIPTSLCEQTLYQTLRITLGGNKLRFVFSNRYGSQPLVLGDNAITVTPPLGESWTAPIQFNGQAQVIIPAGQVIYSDEIAHPIADLSEIILLSYFPELTPVETFHWDARHYSQLASGNCVHKAYPNNSMPISSRLLLERVDTQSDTHNQTVVVIGDSMVDGNGVEMNRYHRWIDFLAERAISHKTAVVNAGQSGSRLLKDGIGISTLSRFHRDVIDLEGVTTCIVQVGLNDIGLAQTALAPINCIPTAYELIEGYRQLIRQAHEHHIRVVGVTLVPLRSTEEYGLENFYTPEKEVIRQEVNQWMRNSGEFDAVIDNEQWVRDPQKPQQLALVYDSGDHLHLNYAGHILIANAISLDDIIGI</sequence>
<dbReference type="EMBL" id="JALD01000039">
    <property type="protein sequence ID" value="EUD11595.1"/>
    <property type="molecule type" value="Genomic_DNA"/>
</dbReference>
<gene>
    <name evidence="2" type="ORF">HMPREF1563_0803</name>
</gene>
<protein>
    <submittedName>
        <fullName evidence="2">GDSL-like protein</fullName>
    </submittedName>
</protein>
<organism evidence="2 3">
    <name type="scientific">Providencia alcalifaciens 205/92</name>
    <dbReference type="NCBI Taxonomy" id="1256988"/>
    <lineage>
        <taxon>Bacteria</taxon>
        <taxon>Pseudomonadati</taxon>
        <taxon>Pseudomonadota</taxon>
        <taxon>Gammaproteobacteria</taxon>
        <taxon>Enterobacterales</taxon>
        <taxon>Morganellaceae</taxon>
        <taxon>Providencia</taxon>
    </lineage>
</organism>
<accession>A0AAV3M7A2</accession>
<evidence type="ECO:0000313" key="2">
    <source>
        <dbReference type="EMBL" id="EUD11595.1"/>
    </source>
</evidence>
<dbReference type="InterPro" id="IPR013830">
    <property type="entry name" value="SGNH_hydro"/>
</dbReference>
<dbReference type="GO" id="GO:0016788">
    <property type="term" value="F:hydrolase activity, acting on ester bonds"/>
    <property type="evidence" value="ECO:0007669"/>
    <property type="project" value="UniProtKB-ARBA"/>
</dbReference>
<evidence type="ECO:0000313" key="3">
    <source>
        <dbReference type="Proteomes" id="UP000022311"/>
    </source>
</evidence>
<dbReference type="SUPFAM" id="SSF52266">
    <property type="entry name" value="SGNH hydrolase"/>
    <property type="match status" value="1"/>
</dbReference>
<proteinExistence type="predicted"/>
<dbReference type="PANTHER" id="PTHR43784">
    <property type="entry name" value="GDSL-LIKE LIPASE/ACYLHYDROLASE, PUTATIVE (AFU_ORTHOLOGUE AFUA_2G00820)-RELATED"/>
    <property type="match status" value="1"/>
</dbReference>
<dbReference type="AlphaFoldDB" id="A0AAV3M7A2"/>
<dbReference type="Gene3D" id="3.40.50.1110">
    <property type="entry name" value="SGNH hydrolase"/>
    <property type="match status" value="1"/>
</dbReference>